<dbReference type="EMBL" id="GBHO01035077">
    <property type="protein sequence ID" value="JAG08527.1"/>
    <property type="molecule type" value="Transcribed_RNA"/>
</dbReference>
<dbReference type="SMART" id="SM00360">
    <property type="entry name" value="RRM"/>
    <property type="match status" value="1"/>
</dbReference>
<dbReference type="AlphaFoldDB" id="A0A0A9WJB9"/>
<dbReference type="Pfam" id="PF00076">
    <property type="entry name" value="RRM_1"/>
    <property type="match status" value="1"/>
</dbReference>
<reference evidence="4" key="2">
    <citation type="submission" date="2014-07" db="EMBL/GenBank/DDBJ databases">
        <authorList>
            <person name="Hull J."/>
        </authorList>
    </citation>
    <scope>NUCLEOTIDE SEQUENCE</scope>
</reference>
<feature type="domain" description="RRM" evidence="3">
    <location>
        <begin position="9"/>
        <end position="87"/>
    </location>
</feature>
<organism evidence="4">
    <name type="scientific">Lygus hesperus</name>
    <name type="common">Western plant bug</name>
    <dbReference type="NCBI Taxonomy" id="30085"/>
    <lineage>
        <taxon>Eukaryota</taxon>
        <taxon>Metazoa</taxon>
        <taxon>Ecdysozoa</taxon>
        <taxon>Arthropoda</taxon>
        <taxon>Hexapoda</taxon>
        <taxon>Insecta</taxon>
        <taxon>Pterygota</taxon>
        <taxon>Neoptera</taxon>
        <taxon>Paraneoptera</taxon>
        <taxon>Hemiptera</taxon>
        <taxon>Heteroptera</taxon>
        <taxon>Panheteroptera</taxon>
        <taxon>Cimicomorpha</taxon>
        <taxon>Miridae</taxon>
        <taxon>Mirini</taxon>
        <taxon>Lygus</taxon>
    </lineage>
</organism>
<dbReference type="GO" id="GO:0003729">
    <property type="term" value="F:mRNA binding"/>
    <property type="evidence" value="ECO:0007669"/>
    <property type="project" value="TreeGrafter"/>
</dbReference>
<accession>A0A0A9WJB9</accession>
<reference evidence="4" key="1">
    <citation type="journal article" date="2014" name="PLoS ONE">
        <title>Transcriptome-Based Identification of ABC Transporters in the Western Tarnished Plant Bug Lygus hesperus.</title>
        <authorList>
            <person name="Hull J.J."/>
            <person name="Chaney K."/>
            <person name="Geib S.M."/>
            <person name="Fabrick J.A."/>
            <person name="Brent C.S."/>
            <person name="Walsh D."/>
            <person name="Lavine L.C."/>
        </authorList>
    </citation>
    <scope>NUCLEOTIDE SEQUENCE</scope>
</reference>
<evidence type="ECO:0000256" key="1">
    <source>
        <dbReference type="ARBA" id="ARBA00022884"/>
    </source>
</evidence>
<dbReference type="SUPFAM" id="SSF54928">
    <property type="entry name" value="RNA-binding domain, RBD"/>
    <property type="match status" value="1"/>
</dbReference>
<evidence type="ECO:0000313" key="4">
    <source>
        <dbReference type="EMBL" id="JAG08527.1"/>
    </source>
</evidence>
<dbReference type="PANTHER" id="PTHR48025">
    <property type="entry name" value="OS02G0815200 PROTEIN"/>
    <property type="match status" value="1"/>
</dbReference>
<evidence type="ECO:0000259" key="3">
    <source>
        <dbReference type="PROSITE" id="PS50102"/>
    </source>
</evidence>
<protein>
    <submittedName>
        <fullName evidence="4">CUGBP Elav-like family member 3</fullName>
    </submittedName>
</protein>
<proteinExistence type="predicted"/>
<dbReference type="GO" id="GO:0005634">
    <property type="term" value="C:nucleus"/>
    <property type="evidence" value="ECO:0007669"/>
    <property type="project" value="TreeGrafter"/>
</dbReference>
<sequence>MSHLVPYYRNVYVASLPSEYTCEELRELFEPYGNIISCTVKRDKETRKCKGYGFVLFEKEQDASNAVIALQGYSINYIRIQVRLARAEASAKKVMPIIKQQHALLYAQQQQ</sequence>
<keyword evidence="1 2" id="KW-0694">RNA-binding</keyword>
<evidence type="ECO:0000256" key="2">
    <source>
        <dbReference type="PROSITE-ProRule" id="PRU00176"/>
    </source>
</evidence>
<dbReference type="InterPro" id="IPR000504">
    <property type="entry name" value="RRM_dom"/>
</dbReference>
<dbReference type="PANTHER" id="PTHR48025:SF1">
    <property type="entry name" value="RRM DOMAIN-CONTAINING PROTEIN"/>
    <property type="match status" value="1"/>
</dbReference>
<dbReference type="InterPro" id="IPR012677">
    <property type="entry name" value="Nucleotide-bd_a/b_plait_sf"/>
</dbReference>
<dbReference type="InterPro" id="IPR050502">
    <property type="entry name" value="Euk_RNA-bind_prot"/>
</dbReference>
<name>A0A0A9WJB9_LYGHE</name>
<dbReference type="InterPro" id="IPR035979">
    <property type="entry name" value="RBD_domain_sf"/>
</dbReference>
<gene>
    <name evidence="4" type="primary">celf3</name>
    <name evidence="4" type="ORF">CM83_14618</name>
</gene>
<dbReference type="PROSITE" id="PS50102">
    <property type="entry name" value="RRM"/>
    <property type="match status" value="1"/>
</dbReference>
<dbReference type="Gene3D" id="3.30.70.330">
    <property type="match status" value="1"/>
</dbReference>